<gene>
    <name evidence="2" type="ORF">PXEA_LOCUS23794</name>
</gene>
<proteinExistence type="predicted"/>
<feature type="non-terminal residue" evidence="2">
    <location>
        <position position="126"/>
    </location>
</feature>
<evidence type="ECO:0000313" key="2">
    <source>
        <dbReference type="EMBL" id="VEL30354.1"/>
    </source>
</evidence>
<dbReference type="AlphaFoldDB" id="A0A448X850"/>
<protein>
    <submittedName>
        <fullName evidence="2">Uncharacterized protein</fullName>
    </submittedName>
</protein>
<name>A0A448X850_9PLAT</name>
<comment type="caution">
    <text evidence="2">The sequence shown here is derived from an EMBL/GenBank/DDBJ whole genome shotgun (WGS) entry which is preliminary data.</text>
</comment>
<feature type="region of interest" description="Disordered" evidence="1">
    <location>
        <begin position="85"/>
        <end position="126"/>
    </location>
</feature>
<dbReference type="Proteomes" id="UP000784294">
    <property type="component" value="Unassembled WGS sequence"/>
</dbReference>
<organism evidence="2 3">
    <name type="scientific">Protopolystoma xenopodis</name>
    <dbReference type="NCBI Taxonomy" id="117903"/>
    <lineage>
        <taxon>Eukaryota</taxon>
        <taxon>Metazoa</taxon>
        <taxon>Spiralia</taxon>
        <taxon>Lophotrochozoa</taxon>
        <taxon>Platyhelminthes</taxon>
        <taxon>Monogenea</taxon>
        <taxon>Polyopisthocotylea</taxon>
        <taxon>Polystomatidea</taxon>
        <taxon>Polystomatidae</taxon>
        <taxon>Protopolystoma</taxon>
    </lineage>
</organism>
<keyword evidence="3" id="KW-1185">Reference proteome</keyword>
<sequence length="126" mass="14172">MLKKESLIGESIVSTTTREINSLASNADKSALKREEIDDNRFESSTSVDSKGFDERELILGRQSLESSDTYSDKKIISDILLQSTSINENKNMSTTDEVTLKDSEEEKPKLQNGPEEEEEPEILIE</sequence>
<accession>A0A448X850</accession>
<reference evidence="2" key="1">
    <citation type="submission" date="2018-11" db="EMBL/GenBank/DDBJ databases">
        <authorList>
            <consortium name="Pathogen Informatics"/>
        </authorList>
    </citation>
    <scope>NUCLEOTIDE SEQUENCE</scope>
</reference>
<feature type="compositionally biased region" description="Polar residues" evidence="1">
    <location>
        <begin position="85"/>
        <end position="98"/>
    </location>
</feature>
<dbReference type="EMBL" id="CAAALY010111512">
    <property type="protein sequence ID" value="VEL30354.1"/>
    <property type="molecule type" value="Genomic_DNA"/>
</dbReference>
<evidence type="ECO:0000256" key="1">
    <source>
        <dbReference type="SAM" id="MobiDB-lite"/>
    </source>
</evidence>
<feature type="compositionally biased region" description="Basic and acidic residues" evidence="1">
    <location>
        <begin position="99"/>
        <end position="110"/>
    </location>
</feature>
<evidence type="ECO:0000313" key="3">
    <source>
        <dbReference type="Proteomes" id="UP000784294"/>
    </source>
</evidence>
<feature type="compositionally biased region" description="Acidic residues" evidence="1">
    <location>
        <begin position="115"/>
        <end position="126"/>
    </location>
</feature>